<evidence type="ECO:0000259" key="8">
    <source>
        <dbReference type="Pfam" id="PF08621"/>
    </source>
</evidence>
<organism evidence="10 11">
    <name type="scientific">Polysphondylium violaceum</name>
    <dbReference type="NCBI Taxonomy" id="133409"/>
    <lineage>
        <taxon>Eukaryota</taxon>
        <taxon>Amoebozoa</taxon>
        <taxon>Evosea</taxon>
        <taxon>Eumycetozoa</taxon>
        <taxon>Dictyostelia</taxon>
        <taxon>Dictyosteliales</taxon>
        <taxon>Dictyosteliaceae</taxon>
        <taxon>Polysphondylium</taxon>
    </lineage>
</organism>
<dbReference type="OrthoDB" id="348201at2759"/>
<feature type="domain" description="RPAP1 N-terminal" evidence="8">
    <location>
        <begin position="234"/>
        <end position="276"/>
    </location>
</feature>
<accession>A0A8J4UQZ3</accession>
<proteinExistence type="inferred from homology"/>
<dbReference type="Proteomes" id="UP000695562">
    <property type="component" value="Unassembled WGS sequence"/>
</dbReference>
<evidence type="ECO:0000256" key="2">
    <source>
        <dbReference type="ARBA" id="ARBA00009953"/>
    </source>
</evidence>
<protein>
    <recommendedName>
        <fullName evidence="12">RNA polymerase II-associated protein 1 C-terminal domain-containing protein</fullName>
    </recommendedName>
</protein>
<feature type="region of interest" description="Disordered" evidence="5">
    <location>
        <begin position="113"/>
        <end position="134"/>
    </location>
</feature>
<feature type="region of interest" description="Disordered" evidence="5">
    <location>
        <begin position="192"/>
        <end position="234"/>
    </location>
</feature>
<evidence type="ECO:0000256" key="5">
    <source>
        <dbReference type="SAM" id="MobiDB-lite"/>
    </source>
</evidence>
<evidence type="ECO:0000256" key="3">
    <source>
        <dbReference type="ARBA" id="ARBA00023163"/>
    </source>
</evidence>
<feature type="compositionally biased region" description="Polar residues" evidence="5">
    <location>
        <begin position="319"/>
        <end position="328"/>
    </location>
</feature>
<dbReference type="GO" id="GO:0006366">
    <property type="term" value="P:transcription by RNA polymerase II"/>
    <property type="evidence" value="ECO:0007669"/>
    <property type="project" value="InterPro"/>
</dbReference>
<reference evidence="10" key="1">
    <citation type="submission" date="2020-01" db="EMBL/GenBank/DDBJ databases">
        <title>Development of genomics and gene disruption for Polysphondylium violaceum indicates a role for the polyketide synthase stlB in stalk morphogenesis.</title>
        <authorList>
            <person name="Narita B."/>
            <person name="Kawabe Y."/>
            <person name="Kin K."/>
            <person name="Saito T."/>
            <person name="Gibbs R."/>
            <person name="Kuspa A."/>
            <person name="Muzny D."/>
            <person name="Queller D."/>
            <person name="Richards S."/>
            <person name="Strassman J."/>
            <person name="Sucgang R."/>
            <person name="Worley K."/>
            <person name="Schaap P."/>
        </authorList>
    </citation>
    <scope>NUCLEOTIDE SEQUENCE</scope>
    <source>
        <strain evidence="10">QSvi11</strain>
    </source>
</reference>
<dbReference type="Pfam" id="PF08621">
    <property type="entry name" value="RPAP1_N"/>
    <property type="match status" value="1"/>
</dbReference>
<feature type="domain" description="RPAP1/MINIYO-like TPR repeats" evidence="9">
    <location>
        <begin position="1144"/>
        <end position="1372"/>
    </location>
</feature>
<feature type="transmembrane region" description="Helical" evidence="6">
    <location>
        <begin position="1265"/>
        <end position="1287"/>
    </location>
</feature>
<dbReference type="PANTHER" id="PTHR21483">
    <property type="entry name" value="RNA POLYMERASE II-ASSOCIATED PROTEIN 1"/>
    <property type="match status" value="1"/>
</dbReference>
<evidence type="ECO:0000256" key="6">
    <source>
        <dbReference type="SAM" id="Phobius"/>
    </source>
</evidence>
<evidence type="ECO:0000313" key="10">
    <source>
        <dbReference type="EMBL" id="KAF2071386.1"/>
    </source>
</evidence>
<name>A0A8J4UQZ3_9MYCE</name>
<keyword evidence="4" id="KW-0539">Nucleus</keyword>
<dbReference type="InterPro" id="IPR013929">
    <property type="entry name" value="RPAP1_C"/>
</dbReference>
<evidence type="ECO:0000259" key="9">
    <source>
        <dbReference type="Pfam" id="PF25766"/>
    </source>
</evidence>
<evidence type="ECO:0008006" key="12">
    <source>
        <dbReference type="Google" id="ProtNLM"/>
    </source>
</evidence>
<dbReference type="InterPro" id="IPR039913">
    <property type="entry name" value="RPAP1/Rba50"/>
</dbReference>
<evidence type="ECO:0000256" key="1">
    <source>
        <dbReference type="ARBA" id="ARBA00004123"/>
    </source>
</evidence>
<feature type="region of interest" description="Disordered" evidence="5">
    <location>
        <begin position="17"/>
        <end position="73"/>
    </location>
</feature>
<feature type="compositionally biased region" description="Low complexity" evidence="5">
    <location>
        <begin position="217"/>
        <end position="230"/>
    </location>
</feature>
<keyword evidence="6" id="KW-0472">Membrane</keyword>
<feature type="compositionally biased region" description="Low complexity" evidence="5">
    <location>
        <begin position="277"/>
        <end position="286"/>
    </location>
</feature>
<feature type="domain" description="RPAP1 C-terminal" evidence="7">
    <location>
        <begin position="380"/>
        <end position="445"/>
    </location>
</feature>
<evidence type="ECO:0000313" key="11">
    <source>
        <dbReference type="Proteomes" id="UP000695562"/>
    </source>
</evidence>
<comment type="caution">
    <text evidence="10">The sequence shown here is derived from an EMBL/GenBank/DDBJ whole genome shotgun (WGS) entry which is preliminary data.</text>
</comment>
<dbReference type="PANTHER" id="PTHR21483:SF18">
    <property type="entry name" value="RNA POLYMERASE II-ASSOCIATED PROTEIN 1"/>
    <property type="match status" value="1"/>
</dbReference>
<dbReference type="Pfam" id="PF25766">
    <property type="entry name" value="TPR_RPAP1"/>
    <property type="match status" value="1"/>
</dbReference>
<feature type="compositionally biased region" description="Polar residues" evidence="5">
    <location>
        <begin position="17"/>
        <end position="31"/>
    </location>
</feature>
<keyword evidence="11" id="KW-1185">Reference proteome</keyword>
<sequence>MSDNQDYDDYEAKLLKQQQEFLQGGSKSSVSMVRGPPPPVAGKSSKFISATRPPSTKPNASTSTPTSTTNNGIPIIQEHVEKDVISLFDNTITSDNGATPMKIDATNITSTSRFKLKQQQQQQEEDQPKIEYSDETGDYVEYYDEQDQQGDHQNREEQEFDAERYMAQSDNHITNIISKIYERDVTDSIFEPPKKKVQGFPEAVHRSLQSFSKKSKTTPTSNNNNSNNDKNVSDIEKENIDKMSTMSQEEILEKQEYLLKHLDPKIIEMLKKKRQNLDNQPQQQQNKDVEMNDKQPQPQPQPSQPSQPNSKRKGVQFDLKNNTSNNKMQVDDDEKVEKENQQEKEFKEDIYDETTLWMKDLDSKDIVKQDFQENINNFREWRFDFNGNIIKRGSETPVHSGLHHHGEEASEAGYTIIELIHLIKSTNLSQKCIALKILDLILSKIHSNSYPVSISKNNELFKEILILKIPRLLRICIDSNVPSILSHSLGCMHSLLVPKIEEHAYEMIEYKSHRAYETISIKPMDPPKTFTNEEEEPEKGDDEKCYHDLIQGLIDMGILNRLTYLLNNESKTIDLSDPYQREYLNRIGLILDIFIRFTRHSENVANEFINANDIILELIQKHMSYLVTIQIFNQETSVFKQILIKCVRFLRRLSQASKHAAEIMSSSKFSIYQLVKSQINQCRDNQVLLEYIMLLRVWFIYKINIEDYFMDFLPVLSRYVLEFTEIINVEAFHLSKNTNLSNDDKEADTPIEFTPSFISVVDLHIIETVRSIYNLLDIMLPIVVADSTFYEPISNFIEPAFILLQTLPVIYHSLREKEVYSYQLLSVIGLFSSTIHFISTFFASLNRMLISPNQFTRLVTISQNLNQSLNQQQKPNQNLLDLVENNTNVIFGSIFGSTLYKDAKKKVLLSGASTTPLSKVNYQFFFEGEIYEWWLSVSRYLILNLEINRAIGKLIFYMDKCDFFLLLHSILVSTIDYRKVYLEKDRDLILSNNRSRNYLYFYLIKLMNELRYETEDFDPNFSKYHHSAAMALIPNFLPNEDTLVWELLNSTILQNDYLQAIGNLKPSSVSIVLLNFFQDRFFPSKTLQYSEILYRVDDSNNMLDNLLISFESDNSLLPLKYDWFNLPVEFLYQSSIGHYSGNSQNYFDENESDWDENMDSQPLISNTLLFIQSLYNTNSEYILSIPIENTYSTLLKVFLLKSEPWKNSDVAQLLKHLFNTTINVLNKKDDDEEEDQEQEPKEKVQKEFDFEGYFGPKFYQFFQDFLASFIFSSFASEIFSTFLWVYLRMVYHPKYRLHTWNELLPTLGYLAYPENQQLPLGDHGYLFPIEKDMEVLTIYKTALAKKKLNRTNSSKLYLIAIHHLSNFLFMDNGQPSVDSISKNYTKSDTFTNILEFSSKETIIDLLSYSYMKDCIYKFSDSNVEEITDEKKLFTKHFIQTNDKLKQRWESELNIF</sequence>
<evidence type="ECO:0000259" key="7">
    <source>
        <dbReference type="Pfam" id="PF08620"/>
    </source>
</evidence>
<keyword evidence="6" id="KW-1133">Transmembrane helix</keyword>
<keyword evidence="3" id="KW-0804">Transcription</keyword>
<evidence type="ECO:0000256" key="4">
    <source>
        <dbReference type="ARBA" id="ARBA00023242"/>
    </source>
</evidence>
<feature type="region of interest" description="Disordered" evidence="5">
    <location>
        <begin position="275"/>
        <end position="345"/>
    </location>
</feature>
<dbReference type="Pfam" id="PF08620">
    <property type="entry name" value="RPAP1_C"/>
    <property type="match status" value="1"/>
</dbReference>
<feature type="compositionally biased region" description="Basic and acidic residues" evidence="5">
    <location>
        <begin position="335"/>
        <end position="345"/>
    </location>
</feature>
<feature type="compositionally biased region" description="Low complexity" evidence="5">
    <location>
        <begin position="53"/>
        <end position="71"/>
    </location>
</feature>
<dbReference type="InterPro" id="IPR013930">
    <property type="entry name" value="RPAP1_N"/>
</dbReference>
<gene>
    <name evidence="10" type="ORF">CYY_007302</name>
</gene>
<comment type="similarity">
    <text evidence="2">Belongs to the RPAP1 family.</text>
</comment>
<keyword evidence="6" id="KW-0812">Transmembrane</keyword>
<dbReference type="EMBL" id="AJWJ01000381">
    <property type="protein sequence ID" value="KAF2071386.1"/>
    <property type="molecule type" value="Genomic_DNA"/>
</dbReference>
<dbReference type="InterPro" id="IPR057989">
    <property type="entry name" value="TPR_RPAP1/MINIYO-like"/>
</dbReference>
<comment type="subcellular location">
    <subcellularLocation>
        <location evidence="1">Nucleus</location>
    </subcellularLocation>
</comment>